<dbReference type="InterPro" id="IPR013087">
    <property type="entry name" value="Znf_C2H2_type"/>
</dbReference>
<feature type="compositionally biased region" description="Polar residues" evidence="4">
    <location>
        <begin position="776"/>
        <end position="789"/>
    </location>
</feature>
<dbReference type="GO" id="GO:0008270">
    <property type="term" value="F:zinc ion binding"/>
    <property type="evidence" value="ECO:0007669"/>
    <property type="project" value="UniProtKB-KW"/>
</dbReference>
<evidence type="ECO:0000256" key="4">
    <source>
        <dbReference type="SAM" id="MobiDB-lite"/>
    </source>
</evidence>
<keyword evidence="6" id="KW-1185">Reference proteome</keyword>
<accession>A0A2U3X6C8</accession>
<dbReference type="OrthoDB" id="4822at2759"/>
<evidence type="ECO:0000313" key="6">
    <source>
        <dbReference type="Proteomes" id="UP000245341"/>
    </source>
</evidence>
<feature type="domain" description="C2H2-type" evidence="5">
    <location>
        <begin position="59"/>
        <end position="81"/>
    </location>
</feature>
<organism evidence="6 7">
    <name type="scientific">Leptonychotes weddellii</name>
    <name type="common">Weddell seal</name>
    <name type="synonym">Otaria weddellii</name>
    <dbReference type="NCBI Taxonomy" id="9713"/>
    <lineage>
        <taxon>Eukaryota</taxon>
        <taxon>Metazoa</taxon>
        <taxon>Chordata</taxon>
        <taxon>Craniata</taxon>
        <taxon>Vertebrata</taxon>
        <taxon>Euteleostomi</taxon>
        <taxon>Mammalia</taxon>
        <taxon>Eutheria</taxon>
        <taxon>Laurasiatheria</taxon>
        <taxon>Carnivora</taxon>
        <taxon>Caniformia</taxon>
        <taxon>Pinnipedia</taxon>
        <taxon>Phocidae</taxon>
        <taxon>Monachinae</taxon>
        <taxon>Lobodontini</taxon>
        <taxon>Leptonychotes</taxon>
    </lineage>
</organism>
<evidence type="ECO:0000313" key="7">
    <source>
        <dbReference type="RefSeq" id="XP_006727039.1"/>
    </source>
</evidence>
<dbReference type="Proteomes" id="UP000245341">
    <property type="component" value="Unplaced"/>
</dbReference>
<feature type="region of interest" description="Disordered" evidence="4">
    <location>
        <begin position="763"/>
        <end position="909"/>
    </location>
</feature>
<gene>
    <name evidence="7" type="primary">ZNF804A</name>
</gene>
<dbReference type="AlphaFoldDB" id="A0A2U3X6C8"/>
<dbReference type="STRING" id="9713.A0A2U3X6C8"/>
<feature type="non-terminal residue" evidence="7">
    <location>
        <position position="1101"/>
    </location>
</feature>
<feature type="compositionally biased region" description="Basic residues" evidence="4">
    <location>
        <begin position="592"/>
        <end position="610"/>
    </location>
</feature>
<dbReference type="SUPFAM" id="SSF57667">
    <property type="entry name" value="beta-beta-alpha zinc fingers"/>
    <property type="match status" value="1"/>
</dbReference>
<dbReference type="GO" id="GO:0005634">
    <property type="term" value="C:nucleus"/>
    <property type="evidence" value="ECO:0007669"/>
    <property type="project" value="TreeGrafter"/>
</dbReference>
<feature type="compositionally biased region" description="Basic and acidic residues" evidence="4">
    <location>
        <begin position="842"/>
        <end position="856"/>
    </location>
</feature>
<dbReference type="KEGG" id="lww:102735418"/>
<evidence type="ECO:0000256" key="3">
    <source>
        <dbReference type="ARBA" id="ARBA00022833"/>
    </source>
</evidence>
<dbReference type="InterPro" id="IPR036236">
    <property type="entry name" value="Znf_C2H2_sf"/>
</dbReference>
<keyword evidence="1" id="KW-0479">Metal-binding</keyword>
<dbReference type="PROSITE" id="PS00028">
    <property type="entry name" value="ZINC_FINGER_C2H2_1"/>
    <property type="match status" value="1"/>
</dbReference>
<protein>
    <submittedName>
        <fullName evidence="7">Zinc finger protein 804A</fullName>
    </submittedName>
</protein>
<keyword evidence="2" id="KW-0863">Zinc-finger</keyword>
<feature type="compositionally biased region" description="Basic residues" evidence="4">
    <location>
        <begin position="806"/>
        <end position="818"/>
    </location>
</feature>
<proteinExistence type="predicted"/>
<evidence type="ECO:0000256" key="2">
    <source>
        <dbReference type="ARBA" id="ARBA00022771"/>
    </source>
</evidence>
<feature type="region of interest" description="Disordered" evidence="4">
    <location>
        <begin position="591"/>
        <end position="615"/>
    </location>
</feature>
<evidence type="ECO:0000259" key="5">
    <source>
        <dbReference type="PROSITE" id="PS00028"/>
    </source>
</evidence>
<keyword evidence="3" id="KW-0862">Zinc</keyword>
<dbReference type="RefSeq" id="XP_006727039.1">
    <property type="nucleotide sequence ID" value="XM_006726976.1"/>
</dbReference>
<reference evidence="7" key="1">
    <citation type="submission" date="2025-08" db="UniProtKB">
        <authorList>
            <consortium name="RefSeq"/>
        </authorList>
    </citation>
    <scope>IDENTIFICATION</scope>
    <source>
        <tissue evidence="7">Liver</tissue>
    </source>
</reference>
<dbReference type="PANTHER" id="PTHR17614:SF13">
    <property type="entry name" value="ZINC FINGER PROTEIN 804A"/>
    <property type="match status" value="1"/>
</dbReference>
<dbReference type="GeneID" id="102735418"/>
<sequence length="1101" mass="124355">MECYYIVISSTHLSNGHFRNIKGVFRGPLSKNGNKTLDYAEKENTIAKALEDLKANFYCELCDKQYHKHQEFDNHINSYDHAHKQRLKELKQREFARNVASKSRKDERKQEKALQRLHKLAELRKETVCAPGSGPMFKSTTVTVKENCNEISQRVVVDSVNNQEDFKYTLIHSEENTRDVTTVAADPESANNYTAKNNQIGDQAQGIHRHKIGFSFAFPKKASVKLESSAAAFSEYNDDASVEKGFSRKRRFVPGACHLQPSSPTDVLLSSEEKANSFHPPEGMCTDKETAHTQEMKKVSSEKDTFLLPSFCQFQLPLSSDADNCQNSVPLADQIPLEDVIINEDKPMSDNSSELLGNKSTVLDFTNDCIFLQATTEENVKDSDASTVEIANKNYGPEMLAPSHSEEETITLHKKTDLSKRPREPFVPVLNKDGSTILQWPSEMLIYTTTQPSISYSCNPLCFDFKAAKLNNHLDKNKLPLNDLSFQQRGEDICKRPVSECKNTSLVGLADYDTGGSRNECTQVTPLLVADTPSNNCNSGKIETVGQRNRNTSCRIRRTKKYNFTKNQMKQDTLDEKYNKIRLKDTHEHWFHKSRRKKKRKKLCQHHHGEKTKEPENRFKMESENSYTDITRKNLETISEKRCLAAEQLLDSHQLPDKRPKSLSICLSENEEICKAQNTEYDSNDAVSSKNHCTKNSVVLNEQSNPTMLHSGKPNLTYSRTYCSWKAKLASCGQDHRCLALQNDMSCLGQNPAVKRGYNSLINESERSHRKRRQHSCSYSSDESLNRQNYLPEEFLRPPRASAPCKPKRKRRRKRSRFHIGPEAFELKDNTHYPRKGNSSSRHQDELVSEDKDGEIKAQGTATAERNPDPADQAEDQQTLHLGSPVAPEARGEAERSVMAATSGEAADISHEHATSGHVACAPTEEETDNALLGRQERSEDINIHEKQIPFKVPNPERSLRQSQPKSYLCHYDLAEALPPGKVNEASTEWLRFNSGILNTQPPLPFKEAPVSGHTFVTTEQILAPLALPEQALLIPIENPEKFRNLPCEVYQHILPPNTLANKVKFTFPPAALPPPSTPLQPLPLPQPFCSTSVTTLHHAV</sequence>
<name>A0A2U3X6C8_LEPWE</name>
<dbReference type="CTD" id="91752"/>
<dbReference type="PANTHER" id="PTHR17614">
    <property type="entry name" value="ZINC FINGER-CONTAINING"/>
    <property type="match status" value="1"/>
</dbReference>
<evidence type="ECO:0000256" key="1">
    <source>
        <dbReference type="ARBA" id="ARBA00022723"/>
    </source>
</evidence>
<dbReference type="InterPro" id="IPR052445">
    <property type="entry name" value="ZnF-G_patch_domain"/>
</dbReference>